<evidence type="ECO:0000259" key="3">
    <source>
        <dbReference type="PROSITE" id="PS51677"/>
    </source>
</evidence>
<protein>
    <submittedName>
        <fullName evidence="4">Polysaccharide deacetylase</fullName>
    </submittedName>
</protein>
<dbReference type="OrthoDB" id="9814639at2"/>
<dbReference type="Pfam" id="PF01522">
    <property type="entry name" value="Polysacc_deac_1"/>
    <property type="match status" value="1"/>
</dbReference>
<dbReference type="InterPro" id="IPR011330">
    <property type="entry name" value="Glyco_hydro/deAcase_b/a-brl"/>
</dbReference>
<evidence type="ECO:0000256" key="2">
    <source>
        <dbReference type="ARBA" id="ARBA00022729"/>
    </source>
</evidence>
<dbReference type="RefSeq" id="WP_124704558.1">
    <property type="nucleotide sequence ID" value="NZ_BGOW01000014.1"/>
</dbReference>
<sequence length="266" mass="29566">MIDPFSNYLHRSAGQHGPVMLMYHSVTPGSSHPDWPWAVSMQSFRDQLDLLAEGNWATPTMTELVATPEKWTARTAVITFDDGYVDNLAAWEELQKRGMRATWFMVSGSVGREPSWPADGRPAGRLLNAAELRTMQASGMEVGSHTANHVRLTQADDKLLSAELNDSKAALEDALGSEISSFAYPYGAWDARCASAVRESGYRAACTTRTGWALRDDDPYLLRRLTVFNTDTAGSLARKLYFGSHEVSWPAVARYAMQRLTSRMRP</sequence>
<feature type="domain" description="NodB homology" evidence="3">
    <location>
        <begin position="74"/>
        <end position="266"/>
    </location>
</feature>
<dbReference type="Gene3D" id="3.20.20.370">
    <property type="entry name" value="Glycoside hydrolase/deacetylase"/>
    <property type="match status" value="1"/>
</dbReference>
<evidence type="ECO:0000313" key="5">
    <source>
        <dbReference type="Proteomes" id="UP000286806"/>
    </source>
</evidence>
<reference evidence="4 5" key="1">
    <citation type="journal article" date="2019" name="Front. Microbiol.">
        <title>Genomes of Neutrophilic Sulfur-Oxidizing Chemolithoautotrophs Representing 9 Proteobacterial Species From 8 Genera.</title>
        <authorList>
            <person name="Watanabe T."/>
            <person name="Kojima H."/>
            <person name="Umezawa K."/>
            <person name="Hori C."/>
            <person name="Takasuka T.E."/>
            <person name="Kato Y."/>
            <person name="Fukui M."/>
        </authorList>
    </citation>
    <scope>NUCLEOTIDE SEQUENCE [LARGE SCALE GENOMIC DNA]</scope>
    <source>
        <strain evidence="4 5">TTN</strain>
    </source>
</reference>
<dbReference type="PANTHER" id="PTHR34216">
    <property type="match status" value="1"/>
</dbReference>
<comment type="caution">
    <text evidence="4">The sequence shown here is derived from an EMBL/GenBank/DDBJ whole genome shotgun (WGS) entry which is preliminary data.</text>
</comment>
<dbReference type="GO" id="GO:0016810">
    <property type="term" value="F:hydrolase activity, acting on carbon-nitrogen (but not peptide) bonds"/>
    <property type="evidence" value="ECO:0007669"/>
    <property type="project" value="InterPro"/>
</dbReference>
<dbReference type="EMBL" id="BGOW01000014">
    <property type="protein sequence ID" value="GBL45759.1"/>
    <property type="molecule type" value="Genomic_DNA"/>
</dbReference>
<proteinExistence type="predicted"/>
<dbReference type="CDD" id="cd10918">
    <property type="entry name" value="CE4_NodB_like_5s_6s"/>
    <property type="match status" value="1"/>
</dbReference>
<dbReference type="Proteomes" id="UP000286806">
    <property type="component" value="Unassembled WGS sequence"/>
</dbReference>
<dbReference type="SUPFAM" id="SSF88713">
    <property type="entry name" value="Glycoside hydrolase/deacetylase"/>
    <property type="match status" value="1"/>
</dbReference>
<organism evidence="4 5">
    <name type="scientific">Sulfuriferula multivorans</name>
    <dbReference type="NCBI Taxonomy" id="1559896"/>
    <lineage>
        <taxon>Bacteria</taxon>
        <taxon>Pseudomonadati</taxon>
        <taxon>Pseudomonadota</taxon>
        <taxon>Betaproteobacteria</taxon>
        <taxon>Nitrosomonadales</taxon>
        <taxon>Sulfuricellaceae</taxon>
        <taxon>Sulfuriferula</taxon>
    </lineage>
</organism>
<dbReference type="AlphaFoldDB" id="A0A401JDR8"/>
<evidence type="ECO:0000313" key="4">
    <source>
        <dbReference type="EMBL" id="GBL45759.1"/>
    </source>
</evidence>
<dbReference type="InterPro" id="IPR002509">
    <property type="entry name" value="NODB_dom"/>
</dbReference>
<keyword evidence="5" id="KW-1185">Reference proteome</keyword>
<dbReference type="GO" id="GO:0005576">
    <property type="term" value="C:extracellular region"/>
    <property type="evidence" value="ECO:0007669"/>
    <property type="project" value="UniProtKB-SubCell"/>
</dbReference>
<dbReference type="InterPro" id="IPR051398">
    <property type="entry name" value="Polysacch_Deacetylase"/>
</dbReference>
<dbReference type="GO" id="GO:0005975">
    <property type="term" value="P:carbohydrate metabolic process"/>
    <property type="evidence" value="ECO:0007669"/>
    <property type="project" value="InterPro"/>
</dbReference>
<evidence type="ECO:0000256" key="1">
    <source>
        <dbReference type="ARBA" id="ARBA00004613"/>
    </source>
</evidence>
<accession>A0A401JDR8</accession>
<comment type="subcellular location">
    <subcellularLocation>
        <location evidence="1">Secreted</location>
    </subcellularLocation>
</comment>
<dbReference type="PANTHER" id="PTHR34216:SF3">
    <property type="entry name" value="POLY-BETA-1,6-N-ACETYL-D-GLUCOSAMINE N-DEACETYLASE"/>
    <property type="match status" value="1"/>
</dbReference>
<gene>
    <name evidence="4" type="ORF">SFMTTN_1570</name>
</gene>
<name>A0A401JDR8_9PROT</name>
<dbReference type="PROSITE" id="PS51677">
    <property type="entry name" value="NODB"/>
    <property type="match status" value="1"/>
</dbReference>
<keyword evidence="2" id="KW-0732">Signal</keyword>